<dbReference type="GO" id="GO:0005524">
    <property type="term" value="F:ATP binding"/>
    <property type="evidence" value="ECO:0007669"/>
    <property type="project" value="UniProtKB-KW"/>
</dbReference>
<evidence type="ECO:0000256" key="4">
    <source>
        <dbReference type="ARBA" id="ARBA00022840"/>
    </source>
</evidence>
<sequence>MKDWASQNSIALSWQEPDFPHGAILDYEIKYYEKQLSYSSTRSKAPSVIITGLKPATKYIFHIRVRTAAGYSGYSQKFEFETGDESNDHCHITKITNRNFSPPLQLKECLLLQDLLVCHRSILHLKKAFLLTSGITLCEVSVT</sequence>
<keyword evidence="3" id="KW-0547">Nucleotide-binding</keyword>
<name>A0A8C9G9J1_PAVCR</name>
<dbReference type="FunFam" id="2.60.40.10:FF:001184">
    <property type="entry name" value="Ephrin type-A receptor 6"/>
    <property type="match status" value="1"/>
</dbReference>
<reference evidence="9" key="2">
    <citation type="submission" date="2025-09" db="UniProtKB">
        <authorList>
            <consortium name="Ensembl"/>
        </authorList>
    </citation>
    <scope>IDENTIFICATION</scope>
</reference>
<keyword evidence="6" id="KW-0472">Membrane</keyword>
<dbReference type="Pfam" id="PF00041">
    <property type="entry name" value="fn3"/>
    <property type="match status" value="1"/>
</dbReference>
<evidence type="ECO:0000256" key="1">
    <source>
        <dbReference type="ARBA" id="ARBA00004167"/>
    </source>
</evidence>
<dbReference type="AlphaFoldDB" id="A0A8C9G9J1"/>
<dbReference type="PRINTS" id="PR00014">
    <property type="entry name" value="FNTYPEIII"/>
</dbReference>
<dbReference type="Ensembl" id="ENSPSTT00000025611.1">
    <property type="protein sequence ID" value="ENSPSTP00000024339.1"/>
    <property type="gene ID" value="ENSPSTG00000017953.1"/>
</dbReference>
<evidence type="ECO:0000313" key="9">
    <source>
        <dbReference type="Ensembl" id="ENSPSTP00000024339.1"/>
    </source>
</evidence>
<evidence type="ECO:0000256" key="6">
    <source>
        <dbReference type="ARBA" id="ARBA00023136"/>
    </source>
</evidence>
<dbReference type="GO" id="GO:0005005">
    <property type="term" value="F:transmembrane-ephrin receptor activity"/>
    <property type="evidence" value="ECO:0007669"/>
    <property type="project" value="TreeGrafter"/>
</dbReference>
<keyword evidence="7" id="KW-0675">Receptor</keyword>
<evidence type="ECO:0000256" key="7">
    <source>
        <dbReference type="ARBA" id="ARBA00023170"/>
    </source>
</evidence>
<proteinExistence type="predicted"/>
<evidence type="ECO:0000256" key="5">
    <source>
        <dbReference type="ARBA" id="ARBA00022989"/>
    </source>
</evidence>
<keyword evidence="4" id="KW-0067">ATP-binding</keyword>
<protein>
    <recommendedName>
        <fullName evidence="8">Fibronectin type-III domain-containing protein</fullName>
    </recommendedName>
</protein>
<evidence type="ECO:0000313" key="10">
    <source>
        <dbReference type="Proteomes" id="UP000694428"/>
    </source>
</evidence>
<accession>A0A8C9G9J1</accession>
<keyword evidence="5" id="KW-1133">Transmembrane helix</keyword>
<dbReference type="Gene3D" id="2.60.40.10">
    <property type="entry name" value="Immunoglobulins"/>
    <property type="match status" value="1"/>
</dbReference>
<dbReference type="InterPro" id="IPR036116">
    <property type="entry name" value="FN3_sf"/>
</dbReference>
<evidence type="ECO:0000256" key="2">
    <source>
        <dbReference type="ARBA" id="ARBA00022692"/>
    </source>
</evidence>
<dbReference type="PANTHER" id="PTHR46877">
    <property type="entry name" value="EPH RECEPTOR A5"/>
    <property type="match status" value="1"/>
</dbReference>
<reference evidence="9" key="1">
    <citation type="submission" date="2025-08" db="UniProtKB">
        <authorList>
            <consortium name="Ensembl"/>
        </authorList>
    </citation>
    <scope>IDENTIFICATION</scope>
</reference>
<dbReference type="InterPro" id="IPR013783">
    <property type="entry name" value="Ig-like_fold"/>
</dbReference>
<dbReference type="CDD" id="cd00063">
    <property type="entry name" value="FN3"/>
    <property type="match status" value="1"/>
</dbReference>
<evidence type="ECO:0000256" key="3">
    <source>
        <dbReference type="ARBA" id="ARBA00022741"/>
    </source>
</evidence>
<dbReference type="Proteomes" id="UP000694428">
    <property type="component" value="Unplaced"/>
</dbReference>
<dbReference type="InterPro" id="IPR050449">
    <property type="entry name" value="Ephrin_rcpt_TKs"/>
</dbReference>
<dbReference type="InterPro" id="IPR003961">
    <property type="entry name" value="FN3_dom"/>
</dbReference>
<comment type="subcellular location">
    <subcellularLocation>
        <location evidence="1">Membrane</location>
        <topology evidence="1">Single-pass membrane protein</topology>
    </subcellularLocation>
</comment>
<dbReference type="GO" id="GO:0030425">
    <property type="term" value="C:dendrite"/>
    <property type="evidence" value="ECO:0007669"/>
    <property type="project" value="TreeGrafter"/>
</dbReference>
<keyword evidence="2" id="KW-0812">Transmembrane</keyword>
<dbReference type="GO" id="GO:0005886">
    <property type="term" value="C:plasma membrane"/>
    <property type="evidence" value="ECO:0007669"/>
    <property type="project" value="TreeGrafter"/>
</dbReference>
<keyword evidence="10" id="KW-1185">Reference proteome</keyword>
<dbReference type="PANTHER" id="PTHR46877:SF10">
    <property type="entry name" value="EPHRIN TYPE-A RECEPTOR 6"/>
    <property type="match status" value="1"/>
</dbReference>
<feature type="domain" description="Fibronectin type-III" evidence="8">
    <location>
        <begin position="1"/>
        <end position="85"/>
    </location>
</feature>
<evidence type="ECO:0000259" key="8">
    <source>
        <dbReference type="PROSITE" id="PS50853"/>
    </source>
</evidence>
<dbReference type="GO" id="GO:0007411">
    <property type="term" value="P:axon guidance"/>
    <property type="evidence" value="ECO:0007669"/>
    <property type="project" value="TreeGrafter"/>
</dbReference>
<dbReference type="PROSITE" id="PS50853">
    <property type="entry name" value="FN3"/>
    <property type="match status" value="1"/>
</dbReference>
<organism evidence="9 10">
    <name type="scientific">Pavo cristatus</name>
    <name type="common">Indian peafowl</name>
    <name type="synonym">Blue peafowl</name>
    <dbReference type="NCBI Taxonomy" id="9049"/>
    <lineage>
        <taxon>Eukaryota</taxon>
        <taxon>Metazoa</taxon>
        <taxon>Chordata</taxon>
        <taxon>Craniata</taxon>
        <taxon>Vertebrata</taxon>
        <taxon>Euteleostomi</taxon>
        <taxon>Archelosauria</taxon>
        <taxon>Archosauria</taxon>
        <taxon>Dinosauria</taxon>
        <taxon>Saurischia</taxon>
        <taxon>Theropoda</taxon>
        <taxon>Coelurosauria</taxon>
        <taxon>Aves</taxon>
        <taxon>Neognathae</taxon>
        <taxon>Galloanserae</taxon>
        <taxon>Galliformes</taxon>
        <taxon>Phasianidae</taxon>
        <taxon>Phasianinae</taxon>
        <taxon>Pavo</taxon>
    </lineage>
</organism>
<dbReference type="SUPFAM" id="SSF49265">
    <property type="entry name" value="Fibronectin type III"/>
    <property type="match status" value="1"/>
</dbReference>